<evidence type="ECO:0000256" key="2">
    <source>
        <dbReference type="ARBA" id="ARBA00022692"/>
    </source>
</evidence>
<feature type="transmembrane region" description="Helical" evidence="6">
    <location>
        <begin position="157"/>
        <end position="179"/>
    </location>
</feature>
<gene>
    <name evidence="9" type="primary">rtnlc</name>
    <name evidence="9" type="ORF">DDB_G0293088</name>
</gene>
<feature type="transmembrane region" description="Helical" evidence="6">
    <location>
        <begin position="243"/>
        <end position="271"/>
    </location>
</feature>
<dbReference type="InterPro" id="IPR003388">
    <property type="entry name" value="Reticulon"/>
</dbReference>
<keyword evidence="4 6" id="KW-1133">Transmembrane helix</keyword>
<dbReference type="InterPro" id="IPR045064">
    <property type="entry name" value="Reticulon-like"/>
</dbReference>
<dbReference type="RefSeq" id="XP_629313.1">
    <property type="nucleotide sequence ID" value="XM_629311.1"/>
</dbReference>
<keyword evidence="5 6" id="KW-0472">Membrane</keyword>
<dbReference type="AlphaFoldDB" id="Q54CA6"/>
<dbReference type="TCDB" id="1.I.1.1.5">
    <property type="family name" value="the nuclear pore complex (npc) family"/>
</dbReference>
<comment type="caution">
    <text evidence="9">The sequence shown here is derived from an EMBL/GenBank/DDBJ whole genome shotgun (WGS) entry which is preliminary data.</text>
</comment>
<dbReference type="GO" id="GO:0071782">
    <property type="term" value="C:endoplasmic reticulum tubular network"/>
    <property type="evidence" value="ECO:0000314"/>
    <property type="project" value="dictyBase"/>
</dbReference>
<comment type="subcellular location">
    <subcellularLocation>
        <location evidence="1 6">Endoplasmic reticulum membrane</location>
        <topology evidence="1 6">Multi-pass membrane protein</topology>
    </subcellularLocation>
</comment>
<evidence type="ECO:0000256" key="5">
    <source>
        <dbReference type="ARBA" id="ARBA00023136"/>
    </source>
</evidence>
<reference evidence="9 10" key="1">
    <citation type="journal article" date="2005" name="Nature">
        <title>The genome of the social amoeba Dictyostelium discoideum.</title>
        <authorList>
            <consortium name="The Dictyostelium discoideum Sequencing Consortium"/>
            <person name="Eichinger L."/>
            <person name="Pachebat J.A."/>
            <person name="Glockner G."/>
            <person name="Rajandream M.A."/>
            <person name="Sucgang R."/>
            <person name="Berriman M."/>
            <person name="Song J."/>
            <person name="Olsen R."/>
            <person name="Szafranski K."/>
            <person name="Xu Q."/>
            <person name="Tunggal B."/>
            <person name="Kummerfeld S."/>
            <person name="Madera M."/>
            <person name="Konfortov B.A."/>
            <person name="Rivero F."/>
            <person name="Bankier A.T."/>
            <person name="Lehmann R."/>
            <person name="Hamlin N."/>
            <person name="Davies R."/>
            <person name="Gaudet P."/>
            <person name="Fey P."/>
            <person name="Pilcher K."/>
            <person name="Chen G."/>
            <person name="Saunders D."/>
            <person name="Sodergren E."/>
            <person name="Davis P."/>
            <person name="Kerhornou A."/>
            <person name="Nie X."/>
            <person name="Hall N."/>
            <person name="Anjard C."/>
            <person name="Hemphill L."/>
            <person name="Bason N."/>
            <person name="Farbrother P."/>
            <person name="Desany B."/>
            <person name="Just E."/>
            <person name="Morio T."/>
            <person name="Rost R."/>
            <person name="Churcher C."/>
            <person name="Cooper J."/>
            <person name="Haydock S."/>
            <person name="van Driessche N."/>
            <person name="Cronin A."/>
            <person name="Goodhead I."/>
            <person name="Muzny D."/>
            <person name="Mourier T."/>
            <person name="Pain A."/>
            <person name="Lu M."/>
            <person name="Harper D."/>
            <person name="Lindsay R."/>
            <person name="Hauser H."/>
            <person name="James K."/>
            <person name="Quiles M."/>
            <person name="Madan Babu M."/>
            <person name="Saito T."/>
            <person name="Buchrieser C."/>
            <person name="Wardroper A."/>
            <person name="Felder M."/>
            <person name="Thangavelu M."/>
            <person name="Johnson D."/>
            <person name="Knights A."/>
            <person name="Loulseged H."/>
            <person name="Mungall K."/>
            <person name="Oliver K."/>
            <person name="Price C."/>
            <person name="Quail M.A."/>
            <person name="Urushihara H."/>
            <person name="Hernandez J."/>
            <person name="Rabbinowitsch E."/>
            <person name="Steffen D."/>
            <person name="Sanders M."/>
            <person name="Ma J."/>
            <person name="Kohara Y."/>
            <person name="Sharp S."/>
            <person name="Simmonds M."/>
            <person name="Spiegler S."/>
            <person name="Tivey A."/>
            <person name="Sugano S."/>
            <person name="White B."/>
            <person name="Walker D."/>
            <person name="Woodward J."/>
            <person name="Winckler T."/>
            <person name="Tanaka Y."/>
            <person name="Shaulsky G."/>
            <person name="Schleicher M."/>
            <person name="Weinstock G."/>
            <person name="Rosenthal A."/>
            <person name="Cox E.C."/>
            <person name="Chisholm R.L."/>
            <person name="Gibbs R."/>
            <person name="Loomis W.F."/>
            <person name="Platzer M."/>
            <person name="Kay R.R."/>
            <person name="Williams J."/>
            <person name="Dear P.H."/>
            <person name="Noegel A.A."/>
            <person name="Barrell B."/>
            <person name="Kuspa A."/>
        </authorList>
    </citation>
    <scope>NUCLEOTIDE SEQUENCE [LARGE SCALE GENOMIC DNA]</scope>
    <source>
        <strain evidence="9 10">AX4</strain>
    </source>
</reference>
<dbReference type="PANTHER" id="PTHR10994:SF193">
    <property type="entry name" value="RETICULON-LIKE PROTEIN"/>
    <property type="match status" value="1"/>
</dbReference>
<organism evidence="9 10">
    <name type="scientific">Dictyostelium discoideum</name>
    <name type="common">Social amoeba</name>
    <dbReference type="NCBI Taxonomy" id="44689"/>
    <lineage>
        <taxon>Eukaryota</taxon>
        <taxon>Amoebozoa</taxon>
        <taxon>Evosea</taxon>
        <taxon>Eumycetozoa</taxon>
        <taxon>Dictyostelia</taxon>
        <taxon>Dictyosteliales</taxon>
        <taxon>Dictyosteliaceae</taxon>
        <taxon>Dictyostelium</taxon>
    </lineage>
</organism>
<dbReference type="GO" id="GO:0005789">
    <property type="term" value="C:endoplasmic reticulum membrane"/>
    <property type="evidence" value="ECO:0007669"/>
    <property type="project" value="UniProtKB-SubCell"/>
</dbReference>
<dbReference type="Proteomes" id="UP000002195">
    <property type="component" value="Unassembled WGS sequence"/>
</dbReference>
<dbReference type="PaxDb" id="44689-DDB0233863"/>
<dbReference type="InParanoid" id="Q54CA6"/>
<keyword evidence="3 6" id="KW-0256">Endoplasmic reticulum</keyword>
<dbReference type="PhylomeDB" id="Q54CA6"/>
<dbReference type="EMBL" id="AAFI02000199">
    <property type="protein sequence ID" value="EAL60896.1"/>
    <property type="molecule type" value="Genomic_DNA"/>
</dbReference>
<feature type="transmembrane region" description="Helical" evidence="6">
    <location>
        <begin position="130"/>
        <end position="150"/>
    </location>
</feature>
<dbReference type="dictyBase" id="DDB_G0293088">
    <property type="gene designation" value="rtnlc"/>
</dbReference>
<feature type="domain" description="Reticulon" evidence="8">
    <location>
        <begin position="121"/>
        <end position="316"/>
    </location>
</feature>
<dbReference type="HOGENOM" id="CLU_881171_0_0_1"/>
<evidence type="ECO:0000256" key="4">
    <source>
        <dbReference type="ARBA" id="ARBA00022989"/>
    </source>
</evidence>
<evidence type="ECO:0000256" key="6">
    <source>
        <dbReference type="RuleBase" id="RU363132"/>
    </source>
</evidence>
<dbReference type="GO" id="GO:0009617">
    <property type="term" value="P:response to bacterium"/>
    <property type="evidence" value="ECO:0007669"/>
    <property type="project" value="InterPro"/>
</dbReference>
<dbReference type="GeneID" id="8629036"/>
<sequence>MEDTQEQIEQVEQQVEETVEKVKEEATEKVEAAIEEVKEDINKLKNDVKGVAENVSNVVSSKIEATTSSAKATINDIKDGVKQVVSGNSGCPYSMNGEFSMCSQVCKVSKVVQKNPSFECVKKIVLWEDIVQTGILFAIINLVFILISFCNYSLISLFGYTAFTVTITSILFHLISLILSKYVQGVSLNNQFTDQLKTLSFHIHDAVIEKQVNNVAELINTVLSIAKDVFGCKSVYLSAQFAIVFYLIGCLSKCLSNTAILYFGFLVSFVVPRLYVEKKEVIDQQFSKVCALAKEPLSKLHSLIPQSQTTSTKKSN</sequence>
<dbReference type="VEuPathDB" id="AmoebaDB:DDB_G0293088"/>
<evidence type="ECO:0000256" key="1">
    <source>
        <dbReference type="ARBA" id="ARBA00004477"/>
    </source>
</evidence>
<dbReference type="GO" id="GO:0005811">
    <property type="term" value="C:lipid droplet"/>
    <property type="evidence" value="ECO:0007005"/>
    <property type="project" value="dictyBase"/>
</dbReference>
<dbReference type="Gene3D" id="1.20.120.20">
    <property type="entry name" value="Apolipoprotein"/>
    <property type="match status" value="1"/>
</dbReference>
<evidence type="ECO:0000256" key="3">
    <source>
        <dbReference type="ARBA" id="ARBA00022824"/>
    </source>
</evidence>
<dbReference type="PANTHER" id="PTHR10994">
    <property type="entry name" value="RETICULON"/>
    <property type="match status" value="1"/>
</dbReference>
<dbReference type="FunCoup" id="Q54CA6">
    <property type="interactions" value="11"/>
</dbReference>
<dbReference type="eggNOG" id="KOG1792">
    <property type="taxonomic scope" value="Eukaryota"/>
</dbReference>
<keyword evidence="2 6" id="KW-0812">Transmembrane</keyword>
<evidence type="ECO:0000313" key="10">
    <source>
        <dbReference type="Proteomes" id="UP000002195"/>
    </source>
</evidence>
<protein>
    <recommendedName>
        <fullName evidence="6">Reticulon-like protein</fullName>
    </recommendedName>
</protein>
<evidence type="ECO:0000313" key="9">
    <source>
        <dbReference type="EMBL" id="EAL60896.1"/>
    </source>
</evidence>
<accession>Q54CA6</accession>
<dbReference type="PROSITE" id="PS50845">
    <property type="entry name" value="RETICULON"/>
    <property type="match status" value="1"/>
</dbReference>
<keyword evidence="10" id="KW-1185">Reference proteome</keyword>
<evidence type="ECO:0000256" key="7">
    <source>
        <dbReference type="SAM" id="Coils"/>
    </source>
</evidence>
<dbReference type="KEGG" id="ddi:DDB_G0293088"/>
<keyword evidence="7" id="KW-0175">Coiled coil</keyword>
<dbReference type="STRING" id="44689.Q54CA6"/>
<proteinExistence type="predicted"/>
<feature type="coiled-coil region" evidence="7">
    <location>
        <begin position="1"/>
        <end position="54"/>
    </location>
</feature>
<name>Q54CA6_DICDI</name>
<dbReference type="OMA" id="FHVHEAV"/>
<evidence type="ECO:0000259" key="8">
    <source>
        <dbReference type="PROSITE" id="PS50845"/>
    </source>
</evidence>
<dbReference type="SMR" id="Q54CA6"/>
<dbReference type="Pfam" id="PF02453">
    <property type="entry name" value="Reticulon"/>
    <property type="match status" value="1"/>
</dbReference>